<sequence>MLASKSIAAHLARGAIGFGSLALAVHLAPASPWAVIALVAVALAALRGCPTCWTLGLIQGVLARARGRRAEGICEDGSCAPRRP</sequence>
<dbReference type="RefSeq" id="WP_104983175.1">
    <property type="nucleotide sequence ID" value="NZ_CP012673.1"/>
</dbReference>
<gene>
    <name evidence="2" type="ORF">SOCE26_061480</name>
</gene>
<keyword evidence="1" id="KW-1133">Transmembrane helix</keyword>
<evidence type="ECO:0008006" key="4">
    <source>
        <dbReference type="Google" id="ProtNLM"/>
    </source>
</evidence>
<accession>A0A2L0EZF0</accession>
<feature type="transmembrane region" description="Helical" evidence="1">
    <location>
        <begin position="7"/>
        <end position="27"/>
    </location>
</feature>
<keyword evidence="1" id="KW-0812">Transmembrane</keyword>
<protein>
    <recommendedName>
        <fullName evidence="4">DUF2892 domain-containing protein</fullName>
    </recommendedName>
</protein>
<keyword evidence="1" id="KW-0472">Membrane</keyword>
<evidence type="ECO:0000256" key="1">
    <source>
        <dbReference type="SAM" id="Phobius"/>
    </source>
</evidence>
<evidence type="ECO:0000313" key="2">
    <source>
        <dbReference type="EMBL" id="AUX44681.1"/>
    </source>
</evidence>
<feature type="transmembrane region" description="Helical" evidence="1">
    <location>
        <begin position="33"/>
        <end position="58"/>
    </location>
</feature>
<evidence type="ECO:0000313" key="3">
    <source>
        <dbReference type="Proteomes" id="UP000238348"/>
    </source>
</evidence>
<dbReference type="AlphaFoldDB" id="A0A2L0EZF0"/>
<organism evidence="2 3">
    <name type="scientific">Sorangium cellulosum</name>
    <name type="common">Polyangium cellulosum</name>
    <dbReference type="NCBI Taxonomy" id="56"/>
    <lineage>
        <taxon>Bacteria</taxon>
        <taxon>Pseudomonadati</taxon>
        <taxon>Myxococcota</taxon>
        <taxon>Polyangia</taxon>
        <taxon>Polyangiales</taxon>
        <taxon>Polyangiaceae</taxon>
        <taxon>Sorangium</taxon>
    </lineage>
</organism>
<dbReference type="OrthoDB" id="8910936at2"/>
<dbReference type="Proteomes" id="UP000238348">
    <property type="component" value="Chromosome"/>
</dbReference>
<proteinExistence type="predicted"/>
<name>A0A2L0EZF0_SORCE</name>
<reference evidence="2 3" key="1">
    <citation type="submission" date="2015-09" db="EMBL/GenBank/DDBJ databases">
        <title>Sorangium comparison.</title>
        <authorList>
            <person name="Zaburannyi N."/>
            <person name="Bunk B."/>
            <person name="Overmann J."/>
            <person name="Mueller R."/>
        </authorList>
    </citation>
    <scope>NUCLEOTIDE SEQUENCE [LARGE SCALE GENOMIC DNA]</scope>
    <source>
        <strain evidence="2 3">So ce26</strain>
    </source>
</reference>
<dbReference type="EMBL" id="CP012673">
    <property type="protein sequence ID" value="AUX44681.1"/>
    <property type="molecule type" value="Genomic_DNA"/>
</dbReference>